<feature type="compositionally biased region" description="Basic and acidic residues" evidence="1">
    <location>
        <begin position="83"/>
        <end position="107"/>
    </location>
</feature>
<reference evidence="2" key="1">
    <citation type="submission" date="2014-11" db="EMBL/GenBank/DDBJ databases">
        <authorList>
            <person name="Otto D Thomas"/>
            <person name="Naeem Raeece"/>
        </authorList>
    </citation>
    <scope>NUCLEOTIDE SEQUENCE</scope>
</reference>
<dbReference type="EMBL" id="CDMZ01002569">
    <property type="protein sequence ID" value="CEM42940.1"/>
    <property type="molecule type" value="Genomic_DNA"/>
</dbReference>
<dbReference type="VEuPathDB" id="CryptoDB:Cvel_27154"/>
<accession>A0A0G4HFU1</accession>
<evidence type="ECO:0000313" key="2">
    <source>
        <dbReference type="EMBL" id="CEM42940.1"/>
    </source>
</evidence>
<feature type="region of interest" description="Disordered" evidence="1">
    <location>
        <begin position="82"/>
        <end position="107"/>
    </location>
</feature>
<dbReference type="AlphaFoldDB" id="A0A0G4HFU1"/>
<sequence length="193" mass="21663">MQLSMPSCMILAALSELHALGREQKAHFRQVWVPAYPSPHQDLLSPAVPPSGGARLQEDSLSHAASALDTIAKAVAAGAQTVKAEKEKPEKKREELSAKREQLSEQRRTMEKRINDERAAAQSEHDQTVAALREELQQLKEQLLKLEVKDEVMADAEKSAQKVAEKIEALEKKCNRSPTWQRRLSLCNVPQRR</sequence>
<organism evidence="2">
    <name type="scientific">Chromera velia CCMP2878</name>
    <dbReference type="NCBI Taxonomy" id="1169474"/>
    <lineage>
        <taxon>Eukaryota</taxon>
        <taxon>Sar</taxon>
        <taxon>Alveolata</taxon>
        <taxon>Colpodellida</taxon>
        <taxon>Chromeraceae</taxon>
        <taxon>Chromera</taxon>
    </lineage>
</organism>
<name>A0A0G4HFU1_9ALVE</name>
<evidence type="ECO:0000256" key="1">
    <source>
        <dbReference type="SAM" id="MobiDB-lite"/>
    </source>
</evidence>
<gene>
    <name evidence="2" type="ORF">Cvel_27154</name>
</gene>
<protein>
    <submittedName>
        <fullName evidence="2">Uncharacterized protein</fullName>
    </submittedName>
</protein>
<proteinExistence type="predicted"/>